<dbReference type="HOGENOM" id="CLU_1679596_0_0_1"/>
<gene>
    <name evidence="1" type="ORF">CAPTEDRAFT_215809</name>
</gene>
<dbReference type="AlphaFoldDB" id="R7UL63"/>
<organism evidence="1">
    <name type="scientific">Capitella teleta</name>
    <name type="common">Polychaete worm</name>
    <dbReference type="NCBI Taxonomy" id="283909"/>
    <lineage>
        <taxon>Eukaryota</taxon>
        <taxon>Metazoa</taxon>
        <taxon>Spiralia</taxon>
        <taxon>Lophotrochozoa</taxon>
        <taxon>Annelida</taxon>
        <taxon>Polychaeta</taxon>
        <taxon>Sedentaria</taxon>
        <taxon>Scolecida</taxon>
        <taxon>Capitellidae</taxon>
        <taxon>Capitella</taxon>
    </lineage>
</organism>
<protein>
    <recommendedName>
        <fullName evidence="4">EF-hand domain-containing protein</fullName>
    </recommendedName>
</protein>
<dbReference type="STRING" id="283909.R7UL63"/>
<dbReference type="EMBL" id="AMQN01007281">
    <property type="status" value="NOT_ANNOTATED_CDS"/>
    <property type="molecule type" value="Genomic_DNA"/>
</dbReference>
<dbReference type="Gene3D" id="1.10.238.10">
    <property type="entry name" value="EF-hand"/>
    <property type="match status" value="1"/>
</dbReference>
<name>R7UL63_CAPTE</name>
<keyword evidence="3" id="KW-1185">Reference proteome</keyword>
<reference evidence="1 3" key="2">
    <citation type="journal article" date="2013" name="Nature">
        <title>Insights into bilaterian evolution from three spiralian genomes.</title>
        <authorList>
            <person name="Simakov O."/>
            <person name="Marletaz F."/>
            <person name="Cho S.J."/>
            <person name="Edsinger-Gonzales E."/>
            <person name="Havlak P."/>
            <person name="Hellsten U."/>
            <person name="Kuo D.H."/>
            <person name="Larsson T."/>
            <person name="Lv J."/>
            <person name="Arendt D."/>
            <person name="Savage R."/>
            <person name="Osoegawa K."/>
            <person name="de Jong P."/>
            <person name="Grimwood J."/>
            <person name="Chapman J.A."/>
            <person name="Shapiro H."/>
            <person name="Aerts A."/>
            <person name="Otillar R.P."/>
            <person name="Terry A.Y."/>
            <person name="Boore J.L."/>
            <person name="Grigoriev I.V."/>
            <person name="Lindberg D.R."/>
            <person name="Seaver E.C."/>
            <person name="Weisblat D.A."/>
            <person name="Putnam N.H."/>
            <person name="Rokhsar D.S."/>
        </authorList>
    </citation>
    <scope>NUCLEOTIDE SEQUENCE</scope>
    <source>
        <strain evidence="1 3">I ESC-2004</strain>
    </source>
</reference>
<dbReference type="InterPro" id="IPR011992">
    <property type="entry name" value="EF-hand-dom_pair"/>
</dbReference>
<dbReference type="PANTHER" id="PTHR20875">
    <property type="entry name" value="EF-HAND CALCIUM-BINDING DOMAIN-CONTAINING PROTEIN 6-RELATED"/>
    <property type="match status" value="1"/>
</dbReference>
<accession>R7UL63</accession>
<evidence type="ECO:0008006" key="4">
    <source>
        <dbReference type="Google" id="ProtNLM"/>
    </source>
</evidence>
<dbReference type="EMBL" id="KB300344">
    <property type="protein sequence ID" value="ELU06848.1"/>
    <property type="molecule type" value="Genomic_DNA"/>
</dbReference>
<dbReference type="SUPFAM" id="SSF47473">
    <property type="entry name" value="EF-hand"/>
    <property type="match status" value="1"/>
</dbReference>
<dbReference type="OrthoDB" id="26525at2759"/>
<dbReference type="EnsemblMetazoa" id="CapteT215809">
    <property type="protein sequence ID" value="CapteP215809"/>
    <property type="gene ID" value="CapteG215809"/>
</dbReference>
<dbReference type="PANTHER" id="PTHR20875:SF5">
    <property type="entry name" value="EF-HAND DOMAIN-CONTAINING PROTEIN"/>
    <property type="match status" value="1"/>
</dbReference>
<evidence type="ECO:0000313" key="3">
    <source>
        <dbReference type="Proteomes" id="UP000014760"/>
    </source>
</evidence>
<reference evidence="3" key="1">
    <citation type="submission" date="2012-12" db="EMBL/GenBank/DDBJ databases">
        <authorList>
            <person name="Hellsten U."/>
            <person name="Grimwood J."/>
            <person name="Chapman J.A."/>
            <person name="Shapiro H."/>
            <person name="Aerts A."/>
            <person name="Otillar R.P."/>
            <person name="Terry A.Y."/>
            <person name="Boore J.L."/>
            <person name="Simakov O."/>
            <person name="Marletaz F."/>
            <person name="Cho S.-J."/>
            <person name="Edsinger-Gonzales E."/>
            <person name="Havlak P."/>
            <person name="Kuo D.-H."/>
            <person name="Larsson T."/>
            <person name="Lv J."/>
            <person name="Arendt D."/>
            <person name="Savage R."/>
            <person name="Osoegawa K."/>
            <person name="de Jong P."/>
            <person name="Lindberg D.R."/>
            <person name="Seaver E.C."/>
            <person name="Weisblat D.A."/>
            <person name="Putnam N.H."/>
            <person name="Grigoriev I.V."/>
            <person name="Rokhsar D.S."/>
        </authorList>
    </citation>
    <scope>NUCLEOTIDE SEQUENCE</scope>
    <source>
        <strain evidence="3">I ESC-2004</strain>
    </source>
</reference>
<evidence type="ECO:0000313" key="1">
    <source>
        <dbReference type="EMBL" id="ELU06848.1"/>
    </source>
</evidence>
<dbReference type="InterPro" id="IPR052603">
    <property type="entry name" value="EFCB6"/>
</dbReference>
<sequence length="157" mass="18221">MTQTRKETSLGETSFPMFYIFTSANRDALFRILVTTLNAPMNPSQFKRLTERIGLAERQIINHIDFFSAFRSKSASEYPRWMDPIQRQSLDRSAMNATQVHAQLLDKARQKVKDIADLIPQSNPDGTGHILKPEFRNVLNKMGYCMEDDEFDKLWCK</sequence>
<dbReference type="Proteomes" id="UP000014760">
    <property type="component" value="Unassembled WGS sequence"/>
</dbReference>
<evidence type="ECO:0000313" key="2">
    <source>
        <dbReference type="EnsemblMetazoa" id="CapteP215809"/>
    </source>
</evidence>
<reference evidence="2" key="3">
    <citation type="submission" date="2015-06" db="UniProtKB">
        <authorList>
            <consortium name="EnsemblMetazoa"/>
        </authorList>
    </citation>
    <scope>IDENTIFICATION</scope>
</reference>
<proteinExistence type="predicted"/>